<comment type="caution">
    <text evidence="1">The sequence shown here is derived from an EMBL/GenBank/DDBJ whole genome shotgun (WGS) entry which is preliminary data.</text>
</comment>
<evidence type="ECO:0000313" key="1">
    <source>
        <dbReference type="EMBL" id="KKK67217.1"/>
    </source>
</evidence>
<organism evidence="1">
    <name type="scientific">marine sediment metagenome</name>
    <dbReference type="NCBI Taxonomy" id="412755"/>
    <lineage>
        <taxon>unclassified sequences</taxon>
        <taxon>metagenomes</taxon>
        <taxon>ecological metagenomes</taxon>
    </lineage>
</organism>
<proteinExistence type="predicted"/>
<name>A0A0F8XDD7_9ZZZZ</name>
<dbReference type="EMBL" id="LAZR01059718">
    <property type="protein sequence ID" value="KKK67217.1"/>
    <property type="molecule type" value="Genomic_DNA"/>
</dbReference>
<dbReference type="AlphaFoldDB" id="A0A0F8XDD7"/>
<accession>A0A0F8XDD7</accession>
<dbReference type="SUPFAM" id="SSF50475">
    <property type="entry name" value="FMN-binding split barrel"/>
    <property type="match status" value="1"/>
</dbReference>
<sequence>PKAKLYIDFSDFGFVRFMPISADLNGGFGKAFRLAKADLVTPG</sequence>
<gene>
    <name evidence="1" type="ORF">LCGC14_2956270</name>
</gene>
<protein>
    <submittedName>
        <fullName evidence="1">Uncharacterized protein</fullName>
    </submittedName>
</protein>
<reference evidence="1" key="1">
    <citation type="journal article" date="2015" name="Nature">
        <title>Complex archaea that bridge the gap between prokaryotes and eukaryotes.</title>
        <authorList>
            <person name="Spang A."/>
            <person name="Saw J.H."/>
            <person name="Jorgensen S.L."/>
            <person name="Zaremba-Niedzwiedzka K."/>
            <person name="Martijn J."/>
            <person name="Lind A.E."/>
            <person name="van Eijk R."/>
            <person name="Schleper C."/>
            <person name="Guy L."/>
            <person name="Ettema T.J."/>
        </authorList>
    </citation>
    <scope>NUCLEOTIDE SEQUENCE</scope>
</reference>
<feature type="non-terminal residue" evidence="1">
    <location>
        <position position="1"/>
    </location>
</feature>
<dbReference type="InterPro" id="IPR012349">
    <property type="entry name" value="Split_barrel_FMN-bd"/>
</dbReference>
<dbReference type="Gene3D" id="2.30.110.10">
    <property type="entry name" value="Electron Transport, Fmn-binding Protein, Chain A"/>
    <property type="match status" value="1"/>
</dbReference>